<sequence>MPRRRIPRPSASSSSSTATSSVPPPTSLLYRQDIVERHVDGKIETGIVLRTWHEEADHIAETGASLPNQHHHHHGDLDRPLRKGEVGVVWRTTGEGDRAIVASSEVKLVDRLLVIGDIVKKSLTQAQSGVIVDTESMVQLKPKPNLERPSEVEVNDTRLLEVPARELISTRRYSPGSHVVYDDWIGVIEEVIIEHTWASVETGEDGKHVVYHTYDTISDYDVGKREKRPWTLGDGYIRLTHPSNPPTSDLSTYSDFTLIDVQHRGAWVNWLAVNQTLSPAAQDSHSKPPAYWAEDLPKLILARTSPDGAALVGDMVVFRREEDLRCALVDAYGESEAERQLTLLTEQTEAEGNAGEMGMPRNPGSQTRSPIFEVVSSSLDVTVKWQDGSLSHEAGTRVLPVASMIDPHDTYPGELVTWRSGEAESAQAQTQEQGQGQGQLVVVQSFDSEERTAVVAPYAAGSASSVEEGHHHPQQQVVPALELDVYGEEPGLESIWQHGIHRGELVLIGRRPHDSIALPHIPRLGAPVEPGFNWVDSFEQVVQSFLDKHPKSFSAPFLYPRLSVDLTEEEKGQSKLDWLGMVVDLDSQGYAKILLPDGETMRTVPPTELNKLEDFFNQEDAPLEGAEGMDGEGGMLGMGILGGTVGVPWDQEVRWQTEDGREVEDVEMGEWEDDEEEQQQEEEDGDAIRVDEEIGGRTSGANGNAIANVNGASAAPHAPTPIALDTSTSGPGAAVRQLAMEPTATHPEAPPQSKSQSRAAEDPSAPPAHPPSGVAPPSRRPTYTLPSSSRPPPSSPSWSPFEILDSAPSTHHYHSTGPPAGDRTFLSRLTREHKSLRSALPTNIVVRTYSDRLDLLRVLIFGSPGTPYADGPFLFDVALDSFPRLPPKVFFHSWTDGRGRASPNLYEDGKVCLSLLGTWSGERASESWQPSKSSLLQLFVSIASLVLVDQPYYTEPAFERLKGTEEGRVNARLFNEGAYVATMGFVRRAITAPAAVEGFEEVVREYYFGEGSRRLDVLVEDARALLRLSREVRERKKRKRAEEGGGDDVEEAGTAAALVEIEGTSMEPLSGGAAIVLERALKGLEALQDGKRSSVDDAAACAPSGAA</sequence>
<organism evidence="5 6">
    <name type="scientific">Jaminaea rosea</name>
    <dbReference type="NCBI Taxonomy" id="1569628"/>
    <lineage>
        <taxon>Eukaryota</taxon>
        <taxon>Fungi</taxon>
        <taxon>Dikarya</taxon>
        <taxon>Basidiomycota</taxon>
        <taxon>Ustilaginomycotina</taxon>
        <taxon>Exobasidiomycetes</taxon>
        <taxon>Microstromatales</taxon>
        <taxon>Microstromatales incertae sedis</taxon>
        <taxon>Jaminaea</taxon>
    </lineage>
</organism>
<evidence type="ECO:0000313" key="6">
    <source>
        <dbReference type="Proteomes" id="UP000245884"/>
    </source>
</evidence>
<accession>A0A316UPS8</accession>
<dbReference type="Gene3D" id="3.10.110.10">
    <property type="entry name" value="Ubiquitin Conjugating Enzyme"/>
    <property type="match status" value="1"/>
</dbReference>
<dbReference type="AlphaFoldDB" id="A0A316UPS8"/>
<dbReference type="PROSITE" id="PS50127">
    <property type="entry name" value="UBC_2"/>
    <property type="match status" value="1"/>
</dbReference>
<feature type="region of interest" description="Disordered" evidence="3">
    <location>
        <begin position="1"/>
        <end position="27"/>
    </location>
</feature>
<evidence type="ECO:0000256" key="3">
    <source>
        <dbReference type="SAM" id="MobiDB-lite"/>
    </source>
</evidence>
<dbReference type="SUPFAM" id="SSF54495">
    <property type="entry name" value="UBC-like"/>
    <property type="match status" value="1"/>
</dbReference>
<dbReference type="STRING" id="1569628.A0A316UPS8"/>
<dbReference type="Proteomes" id="UP000245884">
    <property type="component" value="Unassembled WGS sequence"/>
</dbReference>
<feature type="domain" description="UBC core" evidence="4">
    <location>
        <begin position="824"/>
        <end position="987"/>
    </location>
</feature>
<dbReference type="RefSeq" id="XP_025361586.1">
    <property type="nucleotide sequence ID" value="XM_025508275.1"/>
</dbReference>
<evidence type="ECO:0000259" key="4">
    <source>
        <dbReference type="PROSITE" id="PS50127"/>
    </source>
</evidence>
<feature type="compositionally biased region" description="Pro residues" evidence="3">
    <location>
        <begin position="764"/>
        <end position="774"/>
    </location>
</feature>
<dbReference type="GO" id="GO:0061631">
    <property type="term" value="F:ubiquitin conjugating enzyme activity"/>
    <property type="evidence" value="ECO:0007669"/>
    <property type="project" value="TreeGrafter"/>
</dbReference>
<dbReference type="CDD" id="cd23837">
    <property type="entry name" value="UBCc_UBE2O"/>
    <property type="match status" value="1"/>
</dbReference>
<feature type="compositionally biased region" description="Low complexity" evidence="3">
    <location>
        <begin position="8"/>
        <end position="21"/>
    </location>
</feature>
<gene>
    <name evidence="5" type="ORF">BDZ90DRAFT_260654</name>
</gene>
<feature type="region of interest" description="Disordered" evidence="3">
    <location>
        <begin position="743"/>
        <end position="803"/>
    </location>
</feature>
<keyword evidence="2" id="KW-0833">Ubl conjugation pathway</keyword>
<evidence type="ECO:0000256" key="2">
    <source>
        <dbReference type="ARBA" id="ARBA00022786"/>
    </source>
</evidence>
<evidence type="ECO:0000256" key="1">
    <source>
        <dbReference type="ARBA" id="ARBA00022679"/>
    </source>
</evidence>
<feature type="region of interest" description="Disordered" evidence="3">
    <location>
        <begin position="658"/>
        <end position="689"/>
    </location>
</feature>
<feature type="compositionally biased region" description="Low complexity" evidence="3">
    <location>
        <begin position="775"/>
        <end position="788"/>
    </location>
</feature>
<dbReference type="SMART" id="SM00212">
    <property type="entry name" value="UBCc"/>
    <property type="match status" value="1"/>
</dbReference>
<keyword evidence="6" id="KW-1185">Reference proteome</keyword>
<dbReference type="Pfam" id="PF00179">
    <property type="entry name" value="UQ_con"/>
    <property type="match status" value="1"/>
</dbReference>
<name>A0A316UPS8_9BASI</name>
<evidence type="ECO:0000313" key="5">
    <source>
        <dbReference type="EMBL" id="PWN26974.1"/>
    </source>
</evidence>
<protein>
    <recommendedName>
        <fullName evidence="4">UBC core domain-containing protein</fullName>
    </recommendedName>
</protein>
<dbReference type="InterPro" id="IPR000608">
    <property type="entry name" value="UBC"/>
</dbReference>
<dbReference type="GeneID" id="37030098"/>
<proteinExistence type="predicted"/>
<dbReference type="PANTHER" id="PTHR46116:SF15">
    <property type="entry name" value="(E3-INDEPENDENT) E2 UBIQUITIN-CONJUGATING ENZYME"/>
    <property type="match status" value="1"/>
</dbReference>
<keyword evidence="1" id="KW-0808">Transferase</keyword>
<dbReference type="PANTHER" id="PTHR46116">
    <property type="entry name" value="(E3-INDEPENDENT) E2 UBIQUITIN-CONJUGATING ENZYME"/>
    <property type="match status" value="1"/>
</dbReference>
<dbReference type="OrthoDB" id="1926878at2759"/>
<dbReference type="InterPro" id="IPR016135">
    <property type="entry name" value="UBQ-conjugating_enzyme/RWD"/>
</dbReference>
<feature type="compositionally biased region" description="Acidic residues" evidence="3">
    <location>
        <begin position="661"/>
        <end position="685"/>
    </location>
</feature>
<reference evidence="5 6" key="1">
    <citation type="journal article" date="2018" name="Mol. Biol. Evol.">
        <title>Broad Genomic Sampling Reveals a Smut Pathogenic Ancestry of the Fungal Clade Ustilaginomycotina.</title>
        <authorList>
            <person name="Kijpornyongpan T."/>
            <person name="Mondo S.J."/>
            <person name="Barry K."/>
            <person name="Sandor L."/>
            <person name="Lee J."/>
            <person name="Lipzen A."/>
            <person name="Pangilinan J."/>
            <person name="LaButti K."/>
            <person name="Hainaut M."/>
            <person name="Henrissat B."/>
            <person name="Grigoriev I.V."/>
            <person name="Spatafora J.W."/>
            <person name="Aime M.C."/>
        </authorList>
    </citation>
    <scope>NUCLEOTIDE SEQUENCE [LARGE SCALE GENOMIC DNA]</scope>
    <source>
        <strain evidence="5 6">MCA 5214</strain>
    </source>
</reference>
<dbReference type="EMBL" id="KZ819669">
    <property type="protein sequence ID" value="PWN26974.1"/>
    <property type="molecule type" value="Genomic_DNA"/>
</dbReference>